<sequence>MSEPLYPAYLPTRSDGYVAPLAVPLFDGDEPGLRADPAKPSLLKAGATVTDITPRIGTEIRGVQISKLSSEGLDEIALLAAERGVVVFVSKFVFCGIFVS</sequence>
<dbReference type="Proteomes" id="UP000287144">
    <property type="component" value="Unassembled WGS sequence"/>
</dbReference>
<evidence type="ECO:0000313" key="7">
    <source>
        <dbReference type="EMBL" id="RSM05214.1"/>
    </source>
</evidence>
<dbReference type="InterPro" id="IPR042098">
    <property type="entry name" value="TauD-like_sf"/>
</dbReference>
<keyword evidence="5" id="KW-0560">Oxidoreductase</keyword>
<comment type="similarity">
    <text evidence="2">Belongs to the TfdA dioxygenase family.</text>
</comment>
<dbReference type="PANTHER" id="PTHR30468">
    <property type="entry name" value="ALPHA-KETOGLUTARATE-DEPENDENT SULFONATE DIOXYGENASE"/>
    <property type="match status" value="1"/>
</dbReference>
<organism evidence="7 8">
    <name type="scientific">Fusarium oligoseptatum</name>
    <dbReference type="NCBI Taxonomy" id="2604345"/>
    <lineage>
        <taxon>Eukaryota</taxon>
        <taxon>Fungi</taxon>
        <taxon>Dikarya</taxon>
        <taxon>Ascomycota</taxon>
        <taxon>Pezizomycotina</taxon>
        <taxon>Sordariomycetes</taxon>
        <taxon>Hypocreomycetidae</taxon>
        <taxon>Hypocreales</taxon>
        <taxon>Nectriaceae</taxon>
        <taxon>Fusarium</taxon>
        <taxon>Fusarium solani species complex</taxon>
    </lineage>
</organism>
<dbReference type="PANTHER" id="PTHR30468:SF1">
    <property type="entry name" value="ALPHA-KETOGLUTARATE-DEPENDENT SULFONATE DIOXYGENASE"/>
    <property type="match status" value="1"/>
</dbReference>
<gene>
    <name evidence="7" type="ORF">CEP52_006453</name>
</gene>
<keyword evidence="8" id="KW-1185">Reference proteome</keyword>
<comment type="caution">
    <text evidence="7">The sequence shown here is derived from an EMBL/GenBank/DDBJ whole genome shotgun (WGS) entry which is preliminary data.</text>
</comment>
<comment type="cofactor">
    <cofactor evidence="1">
        <name>Fe(2+)</name>
        <dbReference type="ChEBI" id="CHEBI:29033"/>
    </cofactor>
</comment>
<dbReference type="AlphaFoldDB" id="A0A428TT90"/>
<dbReference type="GO" id="GO:0005737">
    <property type="term" value="C:cytoplasm"/>
    <property type="evidence" value="ECO:0007669"/>
    <property type="project" value="TreeGrafter"/>
</dbReference>
<keyword evidence="3" id="KW-0479">Metal-binding</keyword>
<evidence type="ECO:0000313" key="8">
    <source>
        <dbReference type="Proteomes" id="UP000287144"/>
    </source>
</evidence>
<dbReference type="GO" id="GO:0046872">
    <property type="term" value="F:metal ion binding"/>
    <property type="evidence" value="ECO:0007669"/>
    <property type="project" value="UniProtKB-KW"/>
</dbReference>
<evidence type="ECO:0000256" key="5">
    <source>
        <dbReference type="ARBA" id="ARBA00023002"/>
    </source>
</evidence>
<dbReference type="Gene3D" id="3.60.130.10">
    <property type="entry name" value="Clavaminate synthase-like"/>
    <property type="match status" value="1"/>
</dbReference>
<dbReference type="InterPro" id="IPR051323">
    <property type="entry name" value="AtsK-like"/>
</dbReference>
<evidence type="ECO:0000256" key="1">
    <source>
        <dbReference type="ARBA" id="ARBA00001954"/>
    </source>
</evidence>
<protein>
    <submittedName>
        <fullName evidence="7">Uncharacterized protein</fullName>
    </submittedName>
</protein>
<evidence type="ECO:0000256" key="3">
    <source>
        <dbReference type="ARBA" id="ARBA00022723"/>
    </source>
</evidence>
<keyword evidence="6" id="KW-0408">Iron</keyword>
<accession>A0A428TT90</accession>
<evidence type="ECO:0000256" key="6">
    <source>
        <dbReference type="ARBA" id="ARBA00023004"/>
    </source>
</evidence>
<proteinExistence type="inferred from homology"/>
<dbReference type="GO" id="GO:0016706">
    <property type="term" value="F:2-oxoglutarate-dependent dioxygenase activity"/>
    <property type="evidence" value="ECO:0007669"/>
    <property type="project" value="TreeGrafter"/>
</dbReference>
<evidence type="ECO:0000256" key="2">
    <source>
        <dbReference type="ARBA" id="ARBA00005896"/>
    </source>
</evidence>
<evidence type="ECO:0000256" key="4">
    <source>
        <dbReference type="ARBA" id="ARBA00022964"/>
    </source>
</evidence>
<dbReference type="STRING" id="1325735.A0A428TT90"/>
<keyword evidence="4" id="KW-0223">Dioxygenase</keyword>
<dbReference type="SUPFAM" id="SSF51197">
    <property type="entry name" value="Clavaminate synthase-like"/>
    <property type="match status" value="1"/>
</dbReference>
<reference evidence="7 8" key="1">
    <citation type="submission" date="2017-06" db="EMBL/GenBank/DDBJ databases">
        <title>Comparative genomic analysis of Ambrosia Fusariam Clade fungi.</title>
        <authorList>
            <person name="Stajich J.E."/>
            <person name="Carrillo J."/>
            <person name="Kijimoto T."/>
            <person name="Eskalen A."/>
            <person name="O'Donnell K."/>
            <person name="Kasson M."/>
        </authorList>
    </citation>
    <scope>NUCLEOTIDE SEQUENCE [LARGE SCALE GENOMIC DNA]</scope>
    <source>
        <strain evidence="7 8">NRRL62579</strain>
    </source>
</reference>
<name>A0A428TT90_9HYPO</name>
<dbReference type="EMBL" id="NKCK01000054">
    <property type="protein sequence ID" value="RSM05214.1"/>
    <property type="molecule type" value="Genomic_DNA"/>
</dbReference>